<dbReference type="RefSeq" id="WP_153093842.1">
    <property type="nucleotide sequence ID" value="NZ_VZBX01000102.1"/>
</dbReference>
<dbReference type="AlphaFoldDB" id="A0AA90ZQA5"/>
<organism evidence="1 2">
    <name type="scientific">Segatella copri</name>
    <dbReference type="NCBI Taxonomy" id="165179"/>
    <lineage>
        <taxon>Bacteria</taxon>
        <taxon>Pseudomonadati</taxon>
        <taxon>Bacteroidota</taxon>
        <taxon>Bacteroidia</taxon>
        <taxon>Bacteroidales</taxon>
        <taxon>Prevotellaceae</taxon>
        <taxon>Segatella</taxon>
    </lineage>
</organism>
<name>A0AA90ZQA5_9BACT</name>
<gene>
    <name evidence="1" type="ORF">F7D71_15690</name>
</gene>
<sequence length="167" mass="19348">MKELALDRINANSPYLVELDVSTGLFKFVSDFGVSFSVAFEEDELLQSGESYQFALTNYEGIKSPRDPKVRDTVMCIVDEFFRKNQAALLYICETGDGMQKMRSRLFSFWFSVYAEHDNFLFLPQIVYDEEENENYAALIIRRDNPRFNDLVSEFTNTITLLNGKPD</sequence>
<evidence type="ECO:0000313" key="2">
    <source>
        <dbReference type="Proteomes" id="UP000423156"/>
    </source>
</evidence>
<dbReference type="Pfam" id="PF19666">
    <property type="entry name" value="DUF6169"/>
    <property type="match status" value="1"/>
</dbReference>
<dbReference type="Proteomes" id="UP000423156">
    <property type="component" value="Unassembled WGS sequence"/>
</dbReference>
<dbReference type="EMBL" id="VZBZ01000172">
    <property type="protein sequence ID" value="MQN79270.1"/>
    <property type="molecule type" value="Genomic_DNA"/>
</dbReference>
<evidence type="ECO:0000313" key="1">
    <source>
        <dbReference type="EMBL" id="MQN79270.1"/>
    </source>
</evidence>
<protein>
    <submittedName>
        <fullName evidence="1">Uncharacterized protein</fullName>
    </submittedName>
</protein>
<reference evidence="2" key="1">
    <citation type="submission" date="2019-09" db="EMBL/GenBank/DDBJ databases">
        <title>Distinct polysaccharide growth profiles of human intestinal Prevotella copri isolates.</title>
        <authorList>
            <person name="Fehlner-Peach H."/>
            <person name="Magnabosco C."/>
            <person name="Raghavan V."/>
            <person name="Scher J.U."/>
            <person name="Tett A."/>
            <person name="Cox L.M."/>
            <person name="Gottsegen C."/>
            <person name="Watters A."/>
            <person name="Wiltshire- Gordon J.D."/>
            <person name="Segata N."/>
            <person name="Bonneau R."/>
            <person name="Littman D.R."/>
        </authorList>
    </citation>
    <scope>NUCLEOTIDE SEQUENCE [LARGE SCALE GENOMIC DNA]</scope>
    <source>
        <strain evidence="2">BU41712</strain>
    </source>
</reference>
<comment type="caution">
    <text evidence="1">The sequence shown here is derived from an EMBL/GenBank/DDBJ whole genome shotgun (WGS) entry which is preliminary data.</text>
</comment>
<proteinExistence type="predicted"/>
<dbReference type="InterPro" id="IPR046167">
    <property type="entry name" value="DUF6169"/>
</dbReference>
<accession>A0AA90ZQA5</accession>